<dbReference type="PANTHER" id="PTHR48055:SF36">
    <property type="entry name" value="PROTEIN KINASE, PLANT-TYPE, PUTATIVE-RELATED"/>
    <property type="match status" value="1"/>
</dbReference>
<sequence length="194" mass="21993">MVLIELACLVRSLGLSKHVAKLLGEGDVMKQTMTLATIGYMAPEFGSTGIVSIKCDVYSYGIILIETFTKKKPTDNLFAEEVTIRHWMECSLPKGAIEIADADLLRKEDEYFVVKANCISAIMELALNCSAVLPEERKDMKDVVVELKKIKQRLLNNINMFNKYGSIRNSDFFCKIKMETNKTSSRPYHDLVLW</sequence>
<dbReference type="InterPro" id="IPR001245">
    <property type="entry name" value="Ser-Thr/Tyr_kinase_cat_dom"/>
</dbReference>
<dbReference type="GO" id="GO:0004672">
    <property type="term" value="F:protein kinase activity"/>
    <property type="evidence" value="ECO:0007669"/>
    <property type="project" value="InterPro"/>
</dbReference>
<feature type="domain" description="Protein kinase" evidence="1">
    <location>
        <begin position="1"/>
        <end position="155"/>
    </location>
</feature>
<evidence type="ECO:0000313" key="2">
    <source>
        <dbReference type="EMBL" id="TYG71484.1"/>
    </source>
</evidence>
<dbReference type="PROSITE" id="PS50011">
    <property type="entry name" value="PROTEIN_KINASE_DOM"/>
    <property type="match status" value="1"/>
</dbReference>
<dbReference type="Proteomes" id="UP000323506">
    <property type="component" value="Chromosome D05"/>
</dbReference>
<evidence type="ECO:0000313" key="3">
    <source>
        <dbReference type="Proteomes" id="UP000323506"/>
    </source>
</evidence>
<dbReference type="InterPro" id="IPR000719">
    <property type="entry name" value="Prot_kinase_dom"/>
</dbReference>
<name>A0A5D2CQ92_GOSDA</name>
<dbReference type="GO" id="GO:0016020">
    <property type="term" value="C:membrane"/>
    <property type="evidence" value="ECO:0007669"/>
    <property type="project" value="TreeGrafter"/>
</dbReference>
<dbReference type="AlphaFoldDB" id="A0A5D2CQ92"/>
<keyword evidence="3" id="KW-1185">Reference proteome</keyword>
<protein>
    <recommendedName>
        <fullName evidence="1">Protein kinase domain-containing protein</fullName>
    </recommendedName>
</protein>
<dbReference type="InterPro" id="IPR011009">
    <property type="entry name" value="Kinase-like_dom_sf"/>
</dbReference>
<evidence type="ECO:0000259" key="1">
    <source>
        <dbReference type="PROSITE" id="PS50011"/>
    </source>
</evidence>
<dbReference type="Pfam" id="PF07714">
    <property type="entry name" value="PK_Tyr_Ser-Thr"/>
    <property type="match status" value="1"/>
</dbReference>
<gene>
    <name evidence="2" type="ORF">ES288_D05G400600v1</name>
</gene>
<dbReference type="Gene3D" id="1.10.510.10">
    <property type="entry name" value="Transferase(Phosphotransferase) domain 1"/>
    <property type="match status" value="1"/>
</dbReference>
<dbReference type="PANTHER" id="PTHR48055">
    <property type="entry name" value="LEUCINE-RICH REPEAT RECEPTOR PROTEIN KINASE EMS1"/>
    <property type="match status" value="1"/>
</dbReference>
<reference evidence="2 3" key="1">
    <citation type="submission" date="2019-06" db="EMBL/GenBank/DDBJ databases">
        <title>WGS assembly of Gossypium darwinii.</title>
        <authorList>
            <person name="Chen Z.J."/>
            <person name="Sreedasyam A."/>
            <person name="Ando A."/>
            <person name="Song Q."/>
            <person name="De L."/>
            <person name="Hulse-Kemp A."/>
            <person name="Ding M."/>
            <person name="Ye W."/>
            <person name="Kirkbride R."/>
            <person name="Jenkins J."/>
            <person name="Plott C."/>
            <person name="Lovell J."/>
            <person name="Lin Y.-M."/>
            <person name="Vaughn R."/>
            <person name="Liu B."/>
            <person name="Li W."/>
            <person name="Simpson S."/>
            <person name="Scheffler B."/>
            <person name="Saski C."/>
            <person name="Grover C."/>
            <person name="Hu G."/>
            <person name="Conover J."/>
            <person name="Carlson J."/>
            <person name="Shu S."/>
            <person name="Boston L."/>
            <person name="Williams M."/>
            <person name="Peterson D."/>
            <person name="Mcgee K."/>
            <person name="Jones D."/>
            <person name="Wendel J."/>
            <person name="Stelly D."/>
            <person name="Grimwood J."/>
            <person name="Schmutz J."/>
        </authorList>
    </citation>
    <scope>NUCLEOTIDE SEQUENCE [LARGE SCALE GENOMIC DNA]</scope>
    <source>
        <strain evidence="2">1808015.09</strain>
    </source>
</reference>
<dbReference type="InterPro" id="IPR051564">
    <property type="entry name" value="LRR_receptor-like_kinase"/>
</dbReference>
<proteinExistence type="predicted"/>
<dbReference type="GO" id="GO:0005524">
    <property type="term" value="F:ATP binding"/>
    <property type="evidence" value="ECO:0007669"/>
    <property type="project" value="InterPro"/>
</dbReference>
<dbReference type="EMBL" id="CM017705">
    <property type="protein sequence ID" value="TYG71484.1"/>
    <property type="molecule type" value="Genomic_DNA"/>
</dbReference>
<dbReference type="SUPFAM" id="SSF56112">
    <property type="entry name" value="Protein kinase-like (PK-like)"/>
    <property type="match status" value="1"/>
</dbReference>
<organism evidence="2 3">
    <name type="scientific">Gossypium darwinii</name>
    <name type="common">Darwin's cotton</name>
    <name type="synonym">Gossypium barbadense var. darwinii</name>
    <dbReference type="NCBI Taxonomy" id="34276"/>
    <lineage>
        <taxon>Eukaryota</taxon>
        <taxon>Viridiplantae</taxon>
        <taxon>Streptophyta</taxon>
        <taxon>Embryophyta</taxon>
        <taxon>Tracheophyta</taxon>
        <taxon>Spermatophyta</taxon>
        <taxon>Magnoliopsida</taxon>
        <taxon>eudicotyledons</taxon>
        <taxon>Gunneridae</taxon>
        <taxon>Pentapetalae</taxon>
        <taxon>rosids</taxon>
        <taxon>malvids</taxon>
        <taxon>Malvales</taxon>
        <taxon>Malvaceae</taxon>
        <taxon>Malvoideae</taxon>
        <taxon>Gossypium</taxon>
    </lineage>
</organism>
<accession>A0A5D2CQ92</accession>